<gene>
    <name evidence="1" type="ORF">CEXT_670131</name>
</gene>
<proteinExistence type="predicted"/>
<reference evidence="1 2" key="1">
    <citation type="submission" date="2021-06" db="EMBL/GenBank/DDBJ databases">
        <title>Caerostris extrusa draft genome.</title>
        <authorList>
            <person name="Kono N."/>
            <person name="Arakawa K."/>
        </authorList>
    </citation>
    <scope>NUCLEOTIDE SEQUENCE [LARGE SCALE GENOMIC DNA]</scope>
</reference>
<evidence type="ECO:0000313" key="2">
    <source>
        <dbReference type="Proteomes" id="UP001054945"/>
    </source>
</evidence>
<dbReference type="Proteomes" id="UP001054945">
    <property type="component" value="Unassembled WGS sequence"/>
</dbReference>
<evidence type="ECO:0000313" key="1">
    <source>
        <dbReference type="EMBL" id="GIY57710.1"/>
    </source>
</evidence>
<accession>A0AAV4UJ28</accession>
<dbReference type="AlphaFoldDB" id="A0AAV4UJ28"/>
<dbReference type="EMBL" id="BPLR01012949">
    <property type="protein sequence ID" value="GIY57710.1"/>
    <property type="molecule type" value="Genomic_DNA"/>
</dbReference>
<protein>
    <submittedName>
        <fullName evidence="1">Uncharacterized protein</fullName>
    </submittedName>
</protein>
<sequence length="237" mass="27357">MKITFYQLESGKFASETTKLTELRRWVKGRHEEKSEITTLNDRRKSHTQAAVSLAAYAISNRKCLRPRTWCLWFLKGSTVACRKQRKGISLNNIRSLEVKRRSTEANVRKRTANGPNGLSGLHQDFYDSEAICAGVSKEAPEPLDGRHRLLPKEEMHFTTVFLSRHHFPSKCQPHSFHALGGLKVQGRIEYKKHERNLHLSRSQLQSSPDNGIILNTTISRRQEQQKFLSKKLKLKR</sequence>
<organism evidence="1 2">
    <name type="scientific">Caerostris extrusa</name>
    <name type="common">Bark spider</name>
    <name type="synonym">Caerostris bankana</name>
    <dbReference type="NCBI Taxonomy" id="172846"/>
    <lineage>
        <taxon>Eukaryota</taxon>
        <taxon>Metazoa</taxon>
        <taxon>Ecdysozoa</taxon>
        <taxon>Arthropoda</taxon>
        <taxon>Chelicerata</taxon>
        <taxon>Arachnida</taxon>
        <taxon>Araneae</taxon>
        <taxon>Araneomorphae</taxon>
        <taxon>Entelegynae</taxon>
        <taxon>Araneoidea</taxon>
        <taxon>Araneidae</taxon>
        <taxon>Caerostris</taxon>
    </lineage>
</organism>
<comment type="caution">
    <text evidence="1">The sequence shown here is derived from an EMBL/GenBank/DDBJ whole genome shotgun (WGS) entry which is preliminary data.</text>
</comment>
<name>A0AAV4UJ28_CAEEX</name>
<keyword evidence="2" id="KW-1185">Reference proteome</keyword>